<proteinExistence type="predicted"/>
<geneLocation type="plasmid" evidence="1 2">
    <name>pW51-a</name>
</geneLocation>
<sequence>MTRLTAPEFLRVYYSTFVPPNSDGRNTQEVTATVLLVLFTLFTKLSLIRKSAQIVYNPHEAGDEI</sequence>
<dbReference type="RefSeq" id="WP_241502043.1">
    <property type="nucleotide sequence ID" value="NZ_CAWQWL010000002.1"/>
</dbReference>
<dbReference type="AlphaFoldDB" id="A0A9Q8V6E3"/>
<protein>
    <submittedName>
        <fullName evidence="1">Uncharacterized protein</fullName>
    </submittedName>
</protein>
<dbReference type="EMBL" id="CP093246">
    <property type="protein sequence ID" value="UNH32676.1"/>
    <property type="molecule type" value="Genomic_DNA"/>
</dbReference>
<reference evidence="1" key="1">
    <citation type="submission" date="2022-03" db="EMBL/GenBank/DDBJ databases">
        <title>ESBL-producing Moellerella wisconsensis and Escherichia marmotae isolated from wild game meat.</title>
        <authorList>
            <person name="Biggel M."/>
        </authorList>
    </citation>
    <scope>NUCLEOTIDE SEQUENCE</scope>
    <source>
        <strain evidence="1">W51</strain>
        <plasmid evidence="1">pW51-a</plasmid>
    </source>
</reference>
<accession>A0A9Q8V6E3</accession>
<name>A0A9Q8V6E3_9GAMM</name>
<evidence type="ECO:0000313" key="2">
    <source>
        <dbReference type="Proteomes" id="UP000829116"/>
    </source>
</evidence>
<dbReference type="GeneID" id="79718815"/>
<organism evidence="1 2">
    <name type="scientific">Moellerella wisconsensis</name>
    <dbReference type="NCBI Taxonomy" id="158849"/>
    <lineage>
        <taxon>Bacteria</taxon>
        <taxon>Pseudomonadati</taxon>
        <taxon>Pseudomonadota</taxon>
        <taxon>Gammaproteobacteria</taxon>
        <taxon>Enterobacterales</taxon>
        <taxon>Morganellaceae</taxon>
        <taxon>Moellerella</taxon>
    </lineage>
</organism>
<evidence type="ECO:0000313" key="1">
    <source>
        <dbReference type="EMBL" id="UNH32676.1"/>
    </source>
</evidence>
<keyword evidence="1" id="KW-0614">Plasmid</keyword>
<gene>
    <name evidence="1" type="ORF">MNY72_16950</name>
</gene>
<dbReference type="Proteomes" id="UP000829116">
    <property type="component" value="Plasmid pW51-a"/>
</dbReference>